<dbReference type="InterPro" id="IPR005399">
    <property type="entry name" value="K_chnl_volt-dep_bsu_KCNAB-rel"/>
</dbReference>
<evidence type="ECO:0000256" key="1">
    <source>
        <dbReference type="ARBA" id="ARBA00006515"/>
    </source>
</evidence>
<dbReference type="GO" id="GO:0051596">
    <property type="term" value="P:methylglyoxal catabolic process"/>
    <property type="evidence" value="ECO:0007669"/>
    <property type="project" value="TreeGrafter"/>
</dbReference>
<dbReference type="HOGENOM" id="CLU_023205_2_0_12"/>
<gene>
    <name evidence="5" type="ordered locus">SpiBuddy_0345</name>
</gene>
<dbReference type="AlphaFoldDB" id="F0RU95"/>
<keyword evidence="6" id="KW-1185">Reference proteome</keyword>
<dbReference type="eggNOG" id="COG0667">
    <property type="taxonomic scope" value="Bacteria"/>
</dbReference>
<feature type="domain" description="NADP-dependent oxidoreductase" evidence="4">
    <location>
        <begin position="28"/>
        <end position="325"/>
    </location>
</feature>
<dbReference type="PANTHER" id="PTHR43150:SF4">
    <property type="entry name" value="L-GLYCERALDEHYDE 3-PHOSPHATE REDUCTASE"/>
    <property type="match status" value="1"/>
</dbReference>
<evidence type="ECO:0000313" key="5">
    <source>
        <dbReference type="EMBL" id="ADY12181.1"/>
    </source>
</evidence>
<dbReference type="GO" id="GO:0016491">
    <property type="term" value="F:oxidoreductase activity"/>
    <property type="evidence" value="ECO:0007669"/>
    <property type="project" value="UniProtKB-KW"/>
</dbReference>
<sequence length="330" mass="36053">MEYQAADSRYASMEYRRCGQSGLLLPAISIGLWHNFGEAADLGNCKHLVQGCFDRGITHFDLANNYGPPPGSAEEVFGSILRNSLGRYRDELVISTKAGYFMWEGPYGEWGSRKHLIASADQSLKRMGLEYVDIFYHHRSDPSTPLEETAQALTSIVRAGKALYVGISNYGMEETLSMLAFLQAEKVPCLVHQMRFSLLATEQAALLDVLSQQGVGAIAYSPLAQGLLTGKYLHGIPEGSRAAGGSVFLTPVSVTEQVNKRVARLAEIAQARGQSLTHMALAWVLSRKGMSSVIVGASNLSQIDDNLMALQNLVFSDQEEAEILQVISDF</sequence>
<proteinExistence type="inferred from homology"/>
<organism evidence="5 6">
    <name type="scientific">Sphaerochaeta globosa (strain ATCC BAA-1886 / DSM 22777 / Buddy)</name>
    <name type="common">Spirochaeta sp. (strain Buddy)</name>
    <dbReference type="NCBI Taxonomy" id="158189"/>
    <lineage>
        <taxon>Bacteria</taxon>
        <taxon>Pseudomonadati</taxon>
        <taxon>Spirochaetota</taxon>
        <taxon>Spirochaetia</taxon>
        <taxon>Spirochaetales</taxon>
        <taxon>Sphaerochaetaceae</taxon>
        <taxon>Sphaerochaeta</taxon>
    </lineage>
</organism>
<dbReference type="KEGG" id="sbu:SpiBuddy_0345"/>
<dbReference type="OrthoDB" id="9804790at2"/>
<evidence type="ECO:0000256" key="2">
    <source>
        <dbReference type="ARBA" id="ARBA00022857"/>
    </source>
</evidence>
<dbReference type="Proteomes" id="UP000008466">
    <property type="component" value="Chromosome"/>
</dbReference>
<keyword evidence="3" id="KW-0560">Oxidoreductase</keyword>
<evidence type="ECO:0000259" key="4">
    <source>
        <dbReference type="Pfam" id="PF00248"/>
    </source>
</evidence>
<name>F0RU95_SPHGB</name>
<evidence type="ECO:0000256" key="3">
    <source>
        <dbReference type="ARBA" id="ARBA00023002"/>
    </source>
</evidence>
<dbReference type="RefSeq" id="WP_013606034.1">
    <property type="nucleotide sequence ID" value="NC_015152.1"/>
</dbReference>
<dbReference type="InterPro" id="IPR023210">
    <property type="entry name" value="NADP_OxRdtase_dom"/>
</dbReference>
<evidence type="ECO:0000313" key="6">
    <source>
        <dbReference type="Proteomes" id="UP000008466"/>
    </source>
</evidence>
<protein>
    <submittedName>
        <fullName evidence="5">NADP-dependent oxidoreductase domain</fullName>
    </submittedName>
</protein>
<reference evidence="6" key="1">
    <citation type="submission" date="2011-02" db="EMBL/GenBank/DDBJ databases">
        <title>Complete sequence of Spirochaeta sp. Buddy.</title>
        <authorList>
            <person name="Lucas S."/>
            <person name="Copeland A."/>
            <person name="Lapidus A."/>
            <person name="Cheng J.-F."/>
            <person name="Goodwin L."/>
            <person name="Pitluck S."/>
            <person name="Zeytun A."/>
            <person name="Detter J.C."/>
            <person name="Han C."/>
            <person name="Tapia R."/>
            <person name="Land M."/>
            <person name="Hauser L."/>
            <person name="Kyrpides N."/>
            <person name="Ivanova N."/>
            <person name="Mikhailova N."/>
            <person name="Pagani I."/>
            <person name="Ritalahti K.M."/>
            <person name="Loeffler F.E."/>
            <person name="Woyke T."/>
        </authorList>
    </citation>
    <scope>NUCLEOTIDE SEQUENCE [LARGE SCALE GENOMIC DNA]</scope>
    <source>
        <strain evidence="6">ATCC BAA-1886 / DSM 22777 / Buddy</strain>
    </source>
</reference>
<dbReference type="SUPFAM" id="SSF51430">
    <property type="entry name" value="NAD(P)-linked oxidoreductase"/>
    <property type="match status" value="1"/>
</dbReference>
<dbReference type="Pfam" id="PF00248">
    <property type="entry name" value="Aldo_ket_red"/>
    <property type="match status" value="1"/>
</dbReference>
<comment type="similarity">
    <text evidence="1">Belongs to the shaker potassium channel beta subunit family.</text>
</comment>
<keyword evidence="2" id="KW-0521">NADP</keyword>
<dbReference type="PANTHER" id="PTHR43150">
    <property type="entry name" value="HYPERKINETIC, ISOFORM M"/>
    <property type="match status" value="1"/>
</dbReference>
<dbReference type="EMBL" id="CP002541">
    <property type="protein sequence ID" value="ADY12181.1"/>
    <property type="molecule type" value="Genomic_DNA"/>
</dbReference>
<dbReference type="InterPro" id="IPR036812">
    <property type="entry name" value="NAD(P)_OxRdtase_dom_sf"/>
</dbReference>
<accession>F0RU95</accession>
<dbReference type="STRING" id="158189.SpiBuddy_0345"/>
<dbReference type="Gene3D" id="3.20.20.100">
    <property type="entry name" value="NADP-dependent oxidoreductase domain"/>
    <property type="match status" value="1"/>
</dbReference>